<dbReference type="InterPro" id="IPR002110">
    <property type="entry name" value="Ankyrin_rpt"/>
</dbReference>
<evidence type="ECO:0000256" key="2">
    <source>
        <dbReference type="ARBA" id="ARBA00023043"/>
    </source>
</evidence>
<gene>
    <name evidence="4" type="ORF">EHQ62_04300</name>
</gene>
<keyword evidence="1" id="KW-0677">Repeat</keyword>
<dbReference type="Pfam" id="PF12796">
    <property type="entry name" value="Ank_2"/>
    <property type="match status" value="1"/>
</dbReference>
<name>A0A4Z1A383_9LEPT</name>
<dbReference type="Pfam" id="PF00023">
    <property type="entry name" value="Ank"/>
    <property type="match status" value="1"/>
</dbReference>
<sequence length="306" mass="34257">MKGFIQYCQYMRYTIQIILILLNFEILSQPILTFKNNSRFAYLGNHTIDDAKNECKLIGMHLPNIFELEKAYQSGKHRNWLEVSKYYWSSSQIDENRNSYLYINFDNGGSGSGKKTDSLAVICIKGTNDPTPKLPIPKYSTLEQRNTAMLTEAALNGDLETIQSLVKSNVNVNEKDGFGFTALMSIANHPNETEIARTLIEAKADIHVKYIEGSTALIFSVQREQVEIVKLLINAKADVNVKTTNGITAIMYASSQGNIEIVKLLLDANAKIDLIDNAGNTALDYARKKGHIEIVKLLENAADKKD</sequence>
<proteinExistence type="predicted"/>
<dbReference type="InterPro" id="IPR036770">
    <property type="entry name" value="Ankyrin_rpt-contain_sf"/>
</dbReference>
<dbReference type="InterPro" id="IPR051637">
    <property type="entry name" value="Ank_repeat_dom-contain_49"/>
</dbReference>
<dbReference type="Gene3D" id="1.25.40.20">
    <property type="entry name" value="Ankyrin repeat-containing domain"/>
    <property type="match status" value="2"/>
</dbReference>
<keyword evidence="5" id="KW-1185">Reference proteome</keyword>
<feature type="repeat" description="ANK" evidence="3">
    <location>
        <begin position="212"/>
        <end position="244"/>
    </location>
</feature>
<dbReference type="Proteomes" id="UP000297567">
    <property type="component" value="Unassembled WGS sequence"/>
</dbReference>
<dbReference type="PROSITE" id="PS50297">
    <property type="entry name" value="ANK_REP_REGION"/>
    <property type="match status" value="2"/>
</dbReference>
<comment type="caution">
    <text evidence="4">The sequence shown here is derived from an EMBL/GenBank/DDBJ whole genome shotgun (WGS) entry which is preliminary data.</text>
</comment>
<keyword evidence="2 3" id="KW-0040">ANK repeat</keyword>
<protein>
    <submittedName>
        <fullName evidence="4">Uncharacterized protein</fullName>
    </submittedName>
</protein>
<dbReference type="SUPFAM" id="SSF48403">
    <property type="entry name" value="Ankyrin repeat"/>
    <property type="match status" value="1"/>
</dbReference>
<evidence type="ECO:0000313" key="4">
    <source>
        <dbReference type="EMBL" id="TGL74182.1"/>
    </source>
</evidence>
<reference evidence="4" key="1">
    <citation type="journal article" date="2019" name="PLoS Negl. Trop. Dis.">
        <title>Revisiting the worldwide diversity of Leptospira species in the environment.</title>
        <authorList>
            <person name="Vincent A.T."/>
            <person name="Schiettekatte O."/>
            <person name="Bourhy P."/>
            <person name="Veyrier F.J."/>
            <person name="Picardeau M."/>
        </authorList>
    </citation>
    <scope>NUCLEOTIDE SEQUENCE [LARGE SCALE GENOMIC DNA]</scope>
    <source>
        <strain evidence="4">201702451</strain>
    </source>
</reference>
<accession>A0A4Z1A383</accession>
<feature type="repeat" description="ANK" evidence="3">
    <location>
        <begin position="245"/>
        <end position="277"/>
    </location>
</feature>
<dbReference type="SMART" id="SM00248">
    <property type="entry name" value="ANK"/>
    <property type="match status" value="5"/>
</dbReference>
<dbReference type="PANTHER" id="PTHR24180">
    <property type="entry name" value="CYCLIN-DEPENDENT KINASE INHIBITOR 2C-RELATED"/>
    <property type="match status" value="1"/>
</dbReference>
<evidence type="ECO:0000313" key="5">
    <source>
        <dbReference type="Proteomes" id="UP000297567"/>
    </source>
</evidence>
<organism evidence="4 5">
    <name type="scientific">Leptospira jelokensis</name>
    <dbReference type="NCBI Taxonomy" id="2484931"/>
    <lineage>
        <taxon>Bacteria</taxon>
        <taxon>Pseudomonadati</taxon>
        <taxon>Spirochaetota</taxon>
        <taxon>Spirochaetia</taxon>
        <taxon>Leptospirales</taxon>
        <taxon>Leptospiraceae</taxon>
        <taxon>Leptospira</taxon>
    </lineage>
</organism>
<dbReference type="PROSITE" id="PS50088">
    <property type="entry name" value="ANK_REPEAT"/>
    <property type="match status" value="2"/>
</dbReference>
<dbReference type="AlphaFoldDB" id="A0A4Z1A383"/>
<evidence type="ECO:0000256" key="3">
    <source>
        <dbReference type="PROSITE-ProRule" id="PRU00023"/>
    </source>
</evidence>
<dbReference type="PANTHER" id="PTHR24180:SF45">
    <property type="entry name" value="POLY [ADP-RIBOSE] POLYMERASE TANKYRASE"/>
    <property type="match status" value="1"/>
</dbReference>
<evidence type="ECO:0000256" key="1">
    <source>
        <dbReference type="ARBA" id="ARBA00022737"/>
    </source>
</evidence>
<dbReference type="EMBL" id="RQGH01000009">
    <property type="protein sequence ID" value="TGL74182.1"/>
    <property type="molecule type" value="Genomic_DNA"/>
</dbReference>